<dbReference type="PROSITE" id="PS00211">
    <property type="entry name" value="ABC_TRANSPORTER_1"/>
    <property type="match status" value="1"/>
</dbReference>
<dbReference type="PANTHER" id="PTHR43297:SF2">
    <property type="entry name" value="DIPEPTIDE TRANSPORT ATP-BINDING PROTEIN DPPD"/>
    <property type="match status" value="1"/>
</dbReference>
<evidence type="ECO:0000313" key="9">
    <source>
        <dbReference type="EMBL" id="RHB36272.1"/>
    </source>
</evidence>
<feature type="domain" description="ABC transporter" evidence="8">
    <location>
        <begin position="6"/>
        <end position="256"/>
    </location>
</feature>
<evidence type="ECO:0000256" key="4">
    <source>
        <dbReference type="ARBA" id="ARBA00022475"/>
    </source>
</evidence>
<dbReference type="InterPro" id="IPR003593">
    <property type="entry name" value="AAA+_ATPase"/>
</dbReference>
<evidence type="ECO:0000256" key="7">
    <source>
        <dbReference type="ARBA" id="ARBA00023136"/>
    </source>
</evidence>
<dbReference type="GO" id="GO:0005524">
    <property type="term" value="F:ATP binding"/>
    <property type="evidence" value="ECO:0007669"/>
    <property type="project" value="UniProtKB-KW"/>
</dbReference>
<reference evidence="9 10" key="1">
    <citation type="submission" date="2018-08" db="EMBL/GenBank/DDBJ databases">
        <title>A genome reference for cultivated species of the human gut microbiota.</title>
        <authorList>
            <person name="Zou Y."/>
            <person name="Xue W."/>
            <person name="Luo G."/>
        </authorList>
    </citation>
    <scope>NUCLEOTIDE SEQUENCE [LARGE SCALE GENOMIC DNA]</scope>
    <source>
        <strain evidence="9 10">AM40-15AC</strain>
    </source>
</reference>
<evidence type="ECO:0000256" key="5">
    <source>
        <dbReference type="ARBA" id="ARBA00022741"/>
    </source>
</evidence>
<comment type="subcellular location">
    <subcellularLocation>
        <location evidence="1">Cell membrane</location>
        <topology evidence="1">Peripheral membrane protein</topology>
    </subcellularLocation>
</comment>
<protein>
    <submittedName>
        <fullName evidence="9">ABC transporter ATP-binding protein</fullName>
    </submittedName>
</protein>
<dbReference type="PANTHER" id="PTHR43297">
    <property type="entry name" value="OLIGOPEPTIDE TRANSPORT ATP-BINDING PROTEIN APPD"/>
    <property type="match status" value="1"/>
</dbReference>
<keyword evidence="5" id="KW-0547">Nucleotide-binding</keyword>
<keyword evidence="3" id="KW-0813">Transport</keyword>
<dbReference type="SMART" id="SM00382">
    <property type="entry name" value="AAA"/>
    <property type="match status" value="1"/>
</dbReference>
<keyword evidence="4" id="KW-1003">Cell membrane</keyword>
<evidence type="ECO:0000256" key="1">
    <source>
        <dbReference type="ARBA" id="ARBA00004202"/>
    </source>
</evidence>
<evidence type="ECO:0000256" key="3">
    <source>
        <dbReference type="ARBA" id="ARBA00022448"/>
    </source>
</evidence>
<dbReference type="SUPFAM" id="SSF52540">
    <property type="entry name" value="P-loop containing nucleoside triphosphate hydrolases"/>
    <property type="match status" value="1"/>
</dbReference>
<dbReference type="InterPro" id="IPR027417">
    <property type="entry name" value="P-loop_NTPase"/>
</dbReference>
<dbReference type="RefSeq" id="WP_118001521.1">
    <property type="nucleotide sequence ID" value="NZ_QSGQ01000010.1"/>
</dbReference>
<comment type="caution">
    <text evidence="9">The sequence shown here is derived from an EMBL/GenBank/DDBJ whole genome shotgun (WGS) entry which is preliminary data.</text>
</comment>
<comment type="similarity">
    <text evidence="2">Belongs to the ABC transporter superfamily.</text>
</comment>
<dbReference type="NCBIfam" id="TIGR01727">
    <property type="entry name" value="oligo_HPY"/>
    <property type="match status" value="1"/>
</dbReference>
<evidence type="ECO:0000256" key="2">
    <source>
        <dbReference type="ARBA" id="ARBA00005417"/>
    </source>
</evidence>
<dbReference type="InterPro" id="IPR013563">
    <property type="entry name" value="Oligopep_ABC_C"/>
</dbReference>
<dbReference type="Pfam" id="PF08352">
    <property type="entry name" value="oligo_HPY"/>
    <property type="match status" value="1"/>
</dbReference>
<proteinExistence type="inferred from homology"/>
<keyword evidence="6 9" id="KW-0067">ATP-binding</keyword>
<dbReference type="EMBL" id="QSGQ01000010">
    <property type="protein sequence ID" value="RHB36272.1"/>
    <property type="molecule type" value="Genomic_DNA"/>
</dbReference>
<sequence>MSLLEVKHLKVELSTLRGMVKAVRDIDFEVEQGETVAIVGESGCGKTMTCLSVMKLLDSVRGKMGEETSIIFDGEEISKLTERKMSRIRGNKIGMVFQDPIKSLNPTEKIGNQIVDIILAHEKITKKEAEVKAEKLIEKVGIGDAPRRMKQYPHELSGGMRQRVVIAMAIACRPQLLIADEPTTALDVTIQAEILELLQELQKEYKMSILIVTHNLGVVATIADRVVVMYGGKIMETGTAEEIFYEPRHPYTRALLETIPEAEERKKKLPVIPGTPPNLINPPKGCPFIARCPKRMNICGMSFPKKNERCYCYLYDERCK</sequence>
<name>A0A413VRW7_9FIRM</name>
<dbReference type="GO" id="GO:0016887">
    <property type="term" value="F:ATP hydrolysis activity"/>
    <property type="evidence" value="ECO:0007669"/>
    <property type="project" value="InterPro"/>
</dbReference>
<dbReference type="InterPro" id="IPR050388">
    <property type="entry name" value="ABC_Ni/Peptide_Import"/>
</dbReference>
<dbReference type="InterPro" id="IPR003439">
    <property type="entry name" value="ABC_transporter-like_ATP-bd"/>
</dbReference>
<dbReference type="FunFam" id="3.40.50.300:FF:000016">
    <property type="entry name" value="Oligopeptide ABC transporter ATP-binding component"/>
    <property type="match status" value="1"/>
</dbReference>
<accession>A0A413VRW7</accession>
<evidence type="ECO:0000259" key="8">
    <source>
        <dbReference type="PROSITE" id="PS50893"/>
    </source>
</evidence>
<dbReference type="GO" id="GO:0015833">
    <property type="term" value="P:peptide transport"/>
    <property type="evidence" value="ECO:0007669"/>
    <property type="project" value="InterPro"/>
</dbReference>
<dbReference type="PROSITE" id="PS50893">
    <property type="entry name" value="ABC_TRANSPORTER_2"/>
    <property type="match status" value="1"/>
</dbReference>
<dbReference type="GO" id="GO:0005886">
    <property type="term" value="C:plasma membrane"/>
    <property type="evidence" value="ECO:0007669"/>
    <property type="project" value="UniProtKB-SubCell"/>
</dbReference>
<dbReference type="InterPro" id="IPR017871">
    <property type="entry name" value="ABC_transporter-like_CS"/>
</dbReference>
<dbReference type="Pfam" id="PF00005">
    <property type="entry name" value="ABC_tran"/>
    <property type="match status" value="1"/>
</dbReference>
<dbReference type="AlphaFoldDB" id="A0A413VRW7"/>
<organism evidence="9 10">
    <name type="scientific">Dorea formicigenerans</name>
    <dbReference type="NCBI Taxonomy" id="39486"/>
    <lineage>
        <taxon>Bacteria</taxon>
        <taxon>Bacillati</taxon>
        <taxon>Bacillota</taxon>
        <taxon>Clostridia</taxon>
        <taxon>Lachnospirales</taxon>
        <taxon>Lachnospiraceae</taxon>
        <taxon>Dorea</taxon>
    </lineage>
</organism>
<evidence type="ECO:0000256" key="6">
    <source>
        <dbReference type="ARBA" id="ARBA00022840"/>
    </source>
</evidence>
<gene>
    <name evidence="9" type="ORF">DW885_13225</name>
</gene>
<dbReference type="Gene3D" id="3.40.50.300">
    <property type="entry name" value="P-loop containing nucleotide triphosphate hydrolases"/>
    <property type="match status" value="1"/>
</dbReference>
<dbReference type="CDD" id="cd03257">
    <property type="entry name" value="ABC_NikE_OppD_transporters"/>
    <property type="match status" value="1"/>
</dbReference>
<keyword evidence="7" id="KW-0472">Membrane</keyword>
<evidence type="ECO:0000313" key="10">
    <source>
        <dbReference type="Proteomes" id="UP000284883"/>
    </source>
</evidence>
<dbReference type="Proteomes" id="UP000284883">
    <property type="component" value="Unassembled WGS sequence"/>
</dbReference>